<dbReference type="PANTHER" id="PTHR10491">
    <property type="entry name" value="DTDP-4-DEHYDRORHAMNOSE REDUCTASE"/>
    <property type="match status" value="1"/>
</dbReference>
<dbReference type="Gene3D" id="3.40.50.720">
    <property type="entry name" value="NAD(P)-binding Rossmann-like Domain"/>
    <property type="match status" value="1"/>
</dbReference>
<keyword evidence="5" id="KW-1185">Reference proteome</keyword>
<evidence type="ECO:0000256" key="1">
    <source>
        <dbReference type="ARBA" id="ARBA00010944"/>
    </source>
</evidence>
<dbReference type="Proteomes" id="UP001291999">
    <property type="component" value="Unassembled WGS sequence"/>
</dbReference>
<evidence type="ECO:0000313" key="5">
    <source>
        <dbReference type="Proteomes" id="UP001291999"/>
    </source>
</evidence>
<proteinExistence type="inferred from homology"/>
<dbReference type="InterPro" id="IPR029903">
    <property type="entry name" value="RmlD-like-bd"/>
</dbReference>
<dbReference type="Pfam" id="PF04321">
    <property type="entry name" value="RmlD_sub_bind"/>
    <property type="match status" value="1"/>
</dbReference>
<dbReference type="CDD" id="cd05254">
    <property type="entry name" value="dTDP_HR_like_SDR_e"/>
    <property type="match status" value="1"/>
</dbReference>
<evidence type="ECO:0000259" key="3">
    <source>
        <dbReference type="Pfam" id="PF04321"/>
    </source>
</evidence>
<keyword evidence="2" id="KW-0560">Oxidoreductase</keyword>
<dbReference type="RefSeq" id="WP_322423502.1">
    <property type="nucleotide sequence ID" value="NZ_JAXQPW010000001.1"/>
</dbReference>
<dbReference type="PANTHER" id="PTHR10491:SF4">
    <property type="entry name" value="METHIONINE ADENOSYLTRANSFERASE 2 SUBUNIT BETA"/>
    <property type="match status" value="1"/>
</dbReference>
<feature type="domain" description="RmlD-like substrate binding" evidence="3">
    <location>
        <begin position="9"/>
        <end position="172"/>
    </location>
</feature>
<comment type="function">
    <text evidence="2">Catalyzes the reduction of dTDP-6-deoxy-L-lyxo-4-hexulose to yield dTDP-L-rhamnose.</text>
</comment>
<evidence type="ECO:0000256" key="2">
    <source>
        <dbReference type="RuleBase" id="RU364082"/>
    </source>
</evidence>
<dbReference type="SUPFAM" id="SSF51735">
    <property type="entry name" value="NAD(P)-binding Rossmann-fold domains"/>
    <property type="match status" value="1"/>
</dbReference>
<accession>A0ABU5K868</accession>
<gene>
    <name evidence="4" type="ORF">SFC79_05205</name>
</gene>
<organism evidence="4 5">
    <name type="scientific">Nocardioides renjunii</name>
    <dbReference type="NCBI Taxonomy" id="3095075"/>
    <lineage>
        <taxon>Bacteria</taxon>
        <taxon>Bacillati</taxon>
        <taxon>Actinomycetota</taxon>
        <taxon>Actinomycetes</taxon>
        <taxon>Propionibacteriales</taxon>
        <taxon>Nocardioidaceae</taxon>
        <taxon>Nocardioides</taxon>
    </lineage>
</organism>
<dbReference type="EC" id="1.1.1.133" evidence="2"/>
<evidence type="ECO:0000313" key="4">
    <source>
        <dbReference type="EMBL" id="MDZ5661155.1"/>
    </source>
</evidence>
<dbReference type="EMBL" id="JAXQPW010000001">
    <property type="protein sequence ID" value="MDZ5661155.1"/>
    <property type="molecule type" value="Genomic_DNA"/>
</dbReference>
<protein>
    <recommendedName>
        <fullName evidence="2">dTDP-4-dehydrorhamnose reductase</fullName>
        <ecNumber evidence="2">1.1.1.133</ecNumber>
    </recommendedName>
</protein>
<comment type="pathway">
    <text evidence="2">Carbohydrate biosynthesis; dTDP-L-rhamnose biosynthesis.</text>
</comment>
<comment type="caution">
    <text evidence="4">The sequence shown here is derived from an EMBL/GenBank/DDBJ whole genome shotgun (WGS) entry which is preliminary data.</text>
</comment>
<reference evidence="4 5" key="1">
    <citation type="submission" date="2023-11" db="EMBL/GenBank/DDBJ databases">
        <title>Novel species in genus Nocardioides.</title>
        <authorList>
            <person name="Zhou H."/>
        </authorList>
    </citation>
    <scope>NUCLEOTIDE SEQUENCE [LARGE SCALE GENOMIC DNA]</scope>
    <source>
        <strain evidence="4 5">S-58</strain>
    </source>
</reference>
<comment type="similarity">
    <text evidence="1 2">Belongs to the dTDP-4-dehydrorhamnose reductase family.</text>
</comment>
<sequence length="303" mass="32996">MPDAHPATSVLVLGATGMLGHALMHELGSRPDLDVHGTVRSLEGVPATFAETFGDRLTSGVDVRDRSSVHEILSSRRPDVVVNAIGVIKQVPTVADTALTAEINGLLPHVLAQACTESSSRLIHLSTDCVFSGRRGAYDESDVPDPIDFYGRSKLLGEVVAEPHLTLRTSIIGPELTGKASLVEWFLAQRGTTVRGFRKAIYSGLPTVEMATLIGDLIVSHPDLTGLWHVASDPIDKDALLRLVAEAYDWAGDIVADDAFVIDRSLRADRLREEIGYAPPDWPRLVRDMHAAHVRWNELEPVR</sequence>
<dbReference type="InterPro" id="IPR036291">
    <property type="entry name" value="NAD(P)-bd_dom_sf"/>
</dbReference>
<name>A0ABU5K868_9ACTN</name>
<keyword evidence="2" id="KW-0521">NADP</keyword>
<dbReference type="InterPro" id="IPR005913">
    <property type="entry name" value="dTDP_dehydrorham_reduct"/>
</dbReference>